<dbReference type="AlphaFoldDB" id="A0A5N6QCL5"/>
<name>A0A5N6QCL5_9ROSI</name>
<proteinExistence type="predicted"/>
<protein>
    <submittedName>
        <fullName evidence="1">Uncharacterized protein</fullName>
    </submittedName>
</protein>
<dbReference type="Proteomes" id="UP000327013">
    <property type="component" value="Chromosome 1"/>
</dbReference>
<evidence type="ECO:0000313" key="1">
    <source>
        <dbReference type="EMBL" id="KAE7996201.1"/>
    </source>
</evidence>
<evidence type="ECO:0000313" key="2">
    <source>
        <dbReference type="Proteomes" id="UP000327013"/>
    </source>
</evidence>
<gene>
    <name evidence="1" type="ORF">FH972_000942</name>
</gene>
<dbReference type="EMBL" id="CM017321">
    <property type="protein sequence ID" value="KAE7996201.1"/>
    <property type="molecule type" value="Genomic_DNA"/>
</dbReference>
<organism evidence="1 2">
    <name type="scientific">Carpinus fangiana</name>
    <dbReference type="NCBI Taxonomy" id="176857"/>
    <lineage>
        <taxon>Eukaryota</taxon>
        <taxon>Viridiplantae</taxon>
        <taxon>Streptophyta</taxon>
        <taxon>Embryophyta</taxon>
        <taxon>Tracheophyta</taxon>
        <taxon>Spermatophyta</taxon>
        <taxon>Magnoliopsida</taxon>
        <taxon>eudicotyledons</taxon>
        <taxon>Gunneridae</taxon>
        <taxon>Pentapetalae</taxon>
        <taxon>rosids</taxon>
        <taxon>fabids</taxon>
        <taxon>Fagales</taxon>
        <taxon>Betulaceae</taxon>
        <taxon>Carpinus</taxon>
    </lineage>
</organism>
<accession>A0A5N6QCL5</accession>
<reference evidence="1 2" key="1">
    <citation type="submission" date="2019-06" db="EMBL/GenBank/DDBJ databases">
        <title>A chromosomal-level reference genome of Carpinus fangiana (Coryloideae, Betulaceae).</title>
        <authorList>
            <person name="Yang X."/>
            <person name="Wang Z."/>
            <person name="Zhang L."/>
            <person name="Hao G."/>
            <person name="Liu J."/>
            <person name="Yang Y."/>
        </authorList>
    </citation>
    <scope>NUCLEOTIDE SEQUENCE [LARGE SCALE GENOMIC DNA]</scope>
    <source>
        <strain evidence="1">Cfa_2016G</strain>
        <tissue evidence="1">Leaf</tissue>
    </source>
</reference>
<keyword evidence="2" id="KW-1185">Reference proteome</keyword>
<sequence>MEVSISGSTVRWKRTQDEKAFLQNKILTRNIVIERGVVQSDFLVEPFRFIYDIFRNNQWTSLFTLVDANPRLVREFYFNIESIKKTHELSFKTKVLGETFTINSTLISEVTGIPLTNGKAAPYLHTEPQPSKADIMAALNLGGKLEWDDKSKIPIGHVRAPERLLTRIVLQNIWLEIVIGLIIKILKATLPNIPANEHADVPEGPFRKGTVMKSNAQLQRFQAPGDHAHPIIPDPQVASFSGSSVSDVSTQLNEIIGLLRFQGLRIEAFNNRLGVIEKDVRQVKAALRHILPEDQRDLDT</sequence>